<dbReference type="Pfam" id="PF01494">
    <property type="entry name" value="FAD_binding_3"/>
    <property type="match status" value="1"/>
</dbReference>
<comment type="cofactor">
    <cofactor evidence="1">
        <name>FAD</name>
        <dbReference type="ChEBI" id="CHEBI:57692"/>
    </cofactor>
</comment>
<gene>
    <name evidence="9" type="primary">ubiH</name>
    <name evidence="9" type="synonym">visB</name>
    <name evidence="9" type="ORF">J3U76_04150</name>
</gene>
<dbReference type="Gene3D" id="3.50.50.60">
    <property type="entry name" value="FAD/NAD(P)-binding domain"/>
    <property type="match status" value="2"/>
</dbReference>
<feature type="domain" description="FAD-binding" evidence="8">
    <location>
        <begin position="4"/>
        <end position="325"/>
    </location>
</feature>
<dbReference type="InterPro" id="IPR036188">
    <property type="entry name" value="FAD/NAD-bd_sf"/>
</dbReference>
<dbReference type="InterPro" id="IPR002938">
    <property type="entry name" value="FAD-bd"/>
</dbReference>
<dbReference type="PROSITE" id="PS01304">
    <property type="entry name" value="UBIH"/>
    <property type="match status" value="1"/>
</dbReference>
<keyword evidence="5" id="KW-0274">FAD</keyword>
<dbReference type="SUPFAM" id="SSF51905">
    <property type="entry name" value="FAD/NAD(P)-binding domain"/>
    <property type="match status" value="1"/>
</dbReference>
<dbReference type="EMBL" id="JAGDFX010000004">
    <property type="protein sequence ID" value="MBO1518840.1"/>
    <property type="molecule type" value="Genomic_DNA"/>
</dbReference>
<dbReference type="EC" id="1.14.13.-" evidence="9"/>
<keyword evidence="10" id="KW-1185">Reference proteome</keyword>
<comment type="similarity">
    <text evidence="3">Belongs to the UbiH/COQ6 family.</text>
</comment>
<dbReference type="InterPro" id="IPR010971">
    <property type="entry name" value="UbiH/COQ6"/>
</dbReference>
<evidence type="ECO:0000313" key="9">
    <source>
        <dbReference type="EMBL" id="MBO1518840.1"/>
    </source>
</evidence>
<sequence>MTHYDVVINGGGMAGAVLALGLSQLKHSNGLALRIALIEKSRPEHNLHPGFDARSIAIAGHSQYLLQQLGLWPLFAELATPITDIQVSDRGHFGQVNLQATDYNLPALGYVIELNPIGQVLYQQLLQTPAIDLFCPTHIQSWQQAQDAVTITLSDSSEKQGAAGHRQFTTGLLVGADGNHSAISRQLNLPRRQFDYQQSAIIANVQTAQHHQHRAFERFTAQGPVALLPMSQGRSSLVWCVSNARAEQLMALNEDDFLSELQQAFGYRLGRFIRTGTRHCYPLVLDEVPKPWHHRVVLVGNAAHLLHPIAGQGFNLGLRDVAALIEQTRQTLSFARTNAPAPGSSNKPSLNDSACSEQALANIGGYQMLSRYGQARQGDQANLVGITSALALLFSNNDPLLAAGRNMGLNIMAACGALKHTLAWQAMGKR</sequence>
<evidence type="ECO:0000256" key="3">
    <source>
        <dbReference type="ARBA" id="ARBA00005349"/>
    </source>
</evidence>
<keyword evidence="6 9" id="KW-0560">Oxidoreductase</keyword>
<dbReference type="PANTHER" id="PTHR43876:SF8">
    <property type="entry name" value="2-OCTAPRENYL-6-METHOXYPHENOL HYDROXYLASE"/>
    <property type="match status" value="1"/>
</dbReference>
<dbReference type="NCBIfam" id="NF004356">
    <property type="entry name" value="PRK05732.1"/>
    <property type="match status" value="1"/>
</dbReference>
<comment type="caution">
    <text evidence="9">The sequence shown here is derived from an EMBL/GenBank/DDBJ whole genome shotgun (WGS) entry which is preliminary data.</text>
</comment>
<protein>
    <submittedName>
        <fullName evidence="9">2-octaprenyl-6-methoxyphenyl hydroxylase</fullName>
        <ecNumber evidence="9">1.14.13.-</ecNumber>
    </submittedName>
</protein>
<dbReference type="NCBIfam" id="TIGR01984">
    <property type="entry name" value="UbiH"/>
    <property type="match status" value="1"/>
</dbReference>
<evidence type="ECO:0000256" key="7">
    <source>
        <dbReference type="ARBA" id="ARBA00023033"/>
    </source>
</evidence>
<keyword evidence="7" id="KW-0503">Monooxygenase</keyword>
<dbReference type="InterPro" id="IPR051205">
    <property type="entry name" value="UbiH/COQ6_monooxygenase"/>
</dbReference>
<proteinExistence type="inferred from homology"/>
<evidence type="ECO:0000256" key="5">
    <source>
        <dbReference type="ARBA" id="ARBA00022827"/>
    </source>
</evidence>
<evidence type="ECO:0000256" key="2">
    <source>
        <dbReference type="ARBA" id="ARBA00004749"/>
    </source>
</evidence>
<reference evidence="9 10" key="1">
    <citation type="submission" date="2021-03" db="EMBL/GenBank/DDBJ databases">
        <title>Oceanisphaera sp. nov., isolated from the intestine.</title>
        <authorList>
            <person name="Zhao L.-H."/>
            <person name="Shi L.-F."/>
        </authorList>
    </citation>
    <scope>NUCLEOTIDE SEQUENCE [LARGE SCALE GENOMIC DNA]</scope>
    <source>
        <strain evidence="9 10">DM8</strain>
    </source>
</reference>
<comment type="pathway">
    <text evidence="2">Cofactor biosynthesis; ubiquinone biosynthesis.</text>
</comment>
<dbReference type="PANTHER" id="PTHR43876">
    <property type="entry name" value="UBIQUINONE BIOSYNTHESIS MONOOXYGENASE COQ6, MITOCHONDRIAL"/>
    <property type="match status" value="1"/>
</dbReference>
<evidence type="ECO:0000313" key="10">
    <source>
        <dbReference type="Proteomes" id="UP000664882"/>
    </source>
</evidence>
<dbReference type="InterPro" id="IPR011295">
    <property type="entry name" value="UbiH"/>
</dbReference>
<dbReference type="NCBIfam" id="TIGR01988">
    <property type="entry name" value="Ubi-OHases"/>
    <property type="match status" value="1"/>
</dbReference>
<dbReference type="GO" id="GO:0016491">
    <property type="term" value="F:oxidoreductase activity"/>
    <property type="evidence" value="ECO:0007669"/>
    <property type="project" value="UniProtKB-KW"/>
</dbReference>
<dbReference type="RefSeq" id="WP_208004589.1">
    <property type="nucleotide sequence ID" value="NZ_JAGDFX010000004.1"/>
</dbReference>
<evidence type="ECO:0000256" key="6">
    <source>
        <dbReference type="ARBA" id="ARBA00023002"/>
    </source>
</evidence>
<evidence type="ECO:0000256" key="1">
    <source>
        <dbReference type="ARBA" id="ARBA00001974"/>
    </source>
</evidence>
<organism evidence="9 10">
    <name type="scientific">Oceanisphaera pacifica</name>
    <dbReference type="NCBI Taxonomy" id="2818389"/>
    <lineage>
        <taxon>Bacteria</taxon>
        <taxon>Pseudomonadati</taxon>
        <taxon>Pseudomonadota</taxon>
        <taxon>Gammaproteobacteria</taxon>
        <taxon>Aeromonadales</taxon>
        <taxon>Aeromonadaceae</taxon>
        <taxon>Oceanisphaera</taxon>
    </lineage>
</organism>
<dbReference type="Proteomes" id="UP000664882">
    <property type="component" value="Unassembled WGS sequence"/>
</dbReference>
<dbReference type="PRINTS" id="PR00420">
    <property type="entry name" value="RNGMNOXGNASE"/>
</dbReference>
<keyword evidence="4" id="KW-0285">Flavoprotein</keyword>
<evidence type="ECO:0000256" key="4">
    <source>
        <dbReference type="ARBA" id="ARBA00022630"/>
    </source>
</evidence>
<name>A0ABS3NE69_9GAMM</name>
<dbReference type="InterPro" id="IPR018168">
    <property type="entry name" value="Ubi_Hdrlase_CS"/>
</dbReference>
<accession>A0ABS3NE69</accession>
<evidence type="ECO:0000259" key="8">
    <source>
        <dbReference type="Pfam" id="PF01494"/>
    </source>
</evidence>